<dbReference type="PANTHER" id="PTHR22916">
    <property type="entry name" value="GLYCOSYLTRANSFERASE"/>
    <property type="match status" value="1"/>
</dbReference>
<feature type="compositionally biased region" description="Low complexity" evidence="1">
    <location>
        <begin position="373"/>
        <end position="384"/>
    </location>
</feature>
<accession>A0A1E7K0U1</accession>
<name>A0A1E7K0U1_9ACTN</name>
<evidence type="ECO:0000259" key="3">
    <source>
        <dbReference type="Pfam" id="PF22181"/>
    </source>
</evidence>
<dbReference type="InterPro" id="IPR029044">
    <property type="entry name" value="Nucleotide-diphossugar_trans"/>
</dbReference>
<dbReference type="Pfam" id="PF00535">
    <property type="entry name" value="Glycos_transf_2"/>
    <property type="match status" value="1"/>
</dbReference>
<protein>
    <submittedName>
        <fullName evidence="4">Uncharacterized protein</fullName>
    </submittedName>
</protein>
<feature type="domain" description="Glycosyltransferase 2-like" evidence="2">
    <location>
        <begin position="30"/>
        <end position="158"/>
    </location>
</feature>
<dbReference type="CDD" id="cd00761">
    <property type="entry name" value="Glyco_tranf_GTA_type"/>
    <property type="match status" value="1"/>
</dbReference>
<dbReference type="PATRIC" id="fig|943816.4.peg.588"/>
<evidence type="ECO:0000256" key="1">
    <source>
        <dbReference type="SAM" id="MobiDB-lite"/>
    </source>
</evidence>
<dbReference type="InterPro" id="IPR001173">
    <property type="entry name" value="Glyco_trans_2-like"/>
</dbReference>
<dbReference type="AlphaFoldDB" id="A0A1E7K0U1"/>
<dbReference type="Pfam" id="PF22181">
    <property type="entry name" value="TarS_linker"/>
    <property type="match status" value="1"/>
</dbReference>
<feature type="domain" description="TarS/TarP linker" evidence="3">
    <location>
        <begin position="261"/>
        <end position="339"/>
    </location>
</feature>
<dbReference type="Proteomes" id="UP000175829">
    <property type="component" value="Unassembled WGS sequence"/>
</dbReference>
<organism evidence="4 5">
    <name type="scientific">Streptomyces qinglanensis</name>
    <dbReference type="NCBI Taxonomy" id="943816"/>
    <lineage>
        <taxon>Bacteria</taxon>
        <taxon>Bacillati</taxon>
        <taxon>Actinomycetota</taxon>
        <taxon>Actinomycetes</taxon>
        <taxon>Kitasatosporales</taxon>
        <taxon>Streptomycetaceae</taxon>
        <taxon>Streptomyces</taxon>
    </lineage>
</organism>
<evidence type="ECO:0000313" key="4">
    <source>
        <dbReference type="EMBL" id="OEU97520.1"/>
    </source>
</evidence>
<gene>
    <name evidence="4" type="ORF">AN217_06165</name>
</gene>
<feature type="region of interest" description="Disordered" evidence="1">
    <location>
        <begin position="364"/>
        <end position="384"/>
    </location>
</feature>
<evidence type="ECO:0000313" key="5">
    <source>
        <dbReference type="Proteomes" id="UP000175829"/>
    </source>
</evidence>
<reference evidence="4 5" key="1">
    <citation type="journal article" date="2016" name="Front. Microbiol.">
        <title>Comparative Genomics Analysis of Streptomyces Species Reveals Their Adaptation to the Marine Environment and Their Diversity at the Genomic Level.</title>
        <authorList>
            <person name="Tian X."/>
            <person name="Zhang Z."/>
            <person name="Yang T."/>
            <person name="Chen M."/>
            <person name="Li J."/>
            <person name="Chen F."/>
            <person name="Yang J."/>
            <person name="Li W."/>
            <person name="Zhang B."/>
            <person name="Zhang Z."/>
            <person name="Wu J."/>
            <person name="Zhang C."/>
            <person name="Long L."/>
            <person name="Xiao J."/>
        </authorList>
    </citation>
    <scope>NUCLEOTIDE SEQUENCE [LARGE SCALE GENOMIC DNA]</scope>
    <source>
        <strain evidence="4 5">SCSIO M10379</strain>
    </source>
</reference>
<dbReference type="RefSeq" id="WP_069991055.1">
    <property type="nucleotide sequence ID" value="NZ_LJGV01000022.1"/>
</dbReference>
<proteinExistence type="predicted"/>
<dbReference type="EMBL" id="LJGV01000022">
    <property type="protein sequence ID" value="OEU97520.1"/>
    <property type="molecule type" value="Genomic_DNA"/>
</dbReference>
<evidence type="ECO:0000259" key="2">
    <source>
        <dbReference type="Pfam" id="PF00535"/>
    </source>
</evidence>
<dbReference type="SUPFAM" id="SSF53448">
    <property type="entry name" value="Nucleotide-diphospho-sugar transferases"/>
    <property type="match status" value="1"/>
</dbReference>
<dbReference type="InterPro" id="IPR054028">
    <property type="entry name" value="TarS/TarP_linker"/>
</dbReference>
<comment type="caution">
    <text evidence="4">The sequence shown here is derived from an EMBL/GenBank/DDBJ whole genome shotgun (WGS) entry which is preliminary data.</text>
</comment>
<feature type="region of interest" description="Disordered" evidence="1">
    <location>
        <begin position="1"/>
        <end position="20"/>
    </location>
</feature>
<sequence>MSAGTPAASGAAGRDGAAGPDADAACPDVSVVVAAFDTMPYLTRCLSSLVEQTIGARRMEVIVVDDGSTDGSTEEIARFATHHPGLFSTVRRANSGGPAAPCNQGLERARGRYVFFLGADDHLAPQALERMVAMADDCRSDVLLCKMVPVGERTVPTGVFGRSAPMIRLVGDGLPWALSNTKLFRRSLVEEHGIRYDESMPAFSDQPFVLEACVRAARISVLADQPHYFAVRRADSSNITYRAGPEVRLHCAERLFEAACRFLPPGPLRDAFHKRHFHVEVFQLFGADFPALDHEVRQAVCTGAARLIGGYGDGVLERLDPRRRRTLELAWRGDVAALCAEIAADPERTPRPVTPAGRASLVRWLRGPGGAGRPPRGGARPAVG</sequence>
<dbReference type="Gene3D" id="3.90.550.10">
    <property type="entry name" value="Spore Coat Polysaccharide Biosynthesis Protein SpsA, Chain A"/>
    <property type="match status" value="1"/>
</dbReference>